<keyword evidence="2" id="KW-1185">Reference proteome</keyword>
<comment type="caution">
    <text evidence="1">The sequence shown here is derived from an EMBL/GenBank/DDBJ whole genome shotgun (WGS) entry which is preliminary data.</text>
</comment>
<evidence type="ECO:0000313" key="2">
    <source>
        <dbReference type="Proteomes" id="UP000789508"/>
    </source>
</evidence>
<protein>
    <submittedName>
        <fullName evidence="1">12590_t:CDS:1</fullName>
    </submittedName>
</protein>
<proteinExistence type="predicted"/>
<reference evidence="1" key="1">
    <citation type="submission" date="2021-06" db="EMBL/GenBank/DDBJ databases">
        <authorList>
            <person name="Kallberg Y."/>
            <person name="Tangrot J."/>
            <person name="Rosling A."/>
        </authorList>
    </citation>
    <scope>NUCLEOTIDE SEQUENCE</scope>
    <source>
        <strain evidence="1">FL130A</strain>
    </source>
</reference>
<name>A0A9N9EXH5_9GLOM</name>
<evidence type="ECO:0000313" key="1">
    <source>
        <dbReference type="EMBL" id="CAG8691184.1"/>
    </source>
</evidence>
<dbReference type="EMBL" id="CAJVPS010016768">
    <property type="protein sequence ID" value="CAG8691184.1"/>
    <property type="molecule type" value="Genomic_DNA"/>
</dbReference>
<dbReference type="AlphaFoldDB" id="A0A9N9EXH5"/>
<accession>A0A9N9EXH5</accession>
<gene>
    <name evidence="1" type="ORF">ALEPTO_LOCUS11211</name>
</gene>
<sequence>MEEALKSTLQPEINPKNQEKIAVEKEILSIYPNDKAKEKKLEKNIKKHLAKA</sequence>
<dbReference type="Proteomes" id="UP000789508">
    <property type="component" value="Unassembled WGS sequence"/>
</dbReference>
<organism evidence="1 2">
    <name type="scientific">Ambispora leptoticha</name>
    <dbReference type="NCBI Taxonomy" id="144679"/>
    <lineage>
        <taxon>Eukaryota</taxon>
        <taxon>Fungi</taxon>
        <taxon>Fungi incertae sedis</taxon>
        <taxon>Mucoromycota</taxon>
        <taxon>Glomeromycotina</taxon>
        <taxon>Glomeromycetes</taxon>
        <taxon>Archaeosporales</taxon>
        <taxon>Ambisporaceae</taxon>
        <taxon>Ambispora</taxon>
    </lineage>
</organism>